<dbReference type="GO" id="GO:0008797">
    <property type="term" value="F:aspartate ammonia-lyase activity"/>
    <property type="evidence" value="ECO:0007669"/>
    <property type="project" value="TreeGrafter"/>
</dbReference>
<protein>
    <recommendedName>
        <fullName evidence="1">Fumarase C C-terminal domain-containing protein</fullName>
    </recommendedName>
</protein>
<sequence>MPLIQYVLYDSFDSLIAATVGLKKAISDVEAGKERCEENLRKSAMIATCFVPILGYDRVSKIVKEALETKREIKELLVEAGLTEEFVESAMDPKKMIALGYVPKPL</sequence>
<dbReference type="Pfam" id="PF10415">
    <property type="entry name" value="FumaraseC_C"/>
    <property type="match status" value="1"/>
</dbReference>
<proteinExistence type="predicted"/>
<dbReference type="GO" id="GO:0005829">
    <property type="term" value="C:cytosol"/>
    <property type="evidence" value="ECO:0007669"/>
    <property type="project" value="TreeGrafter"/>
</dbReference>
<dbReference type="GO" id="GO:0006531">
    <property type="term" value="P:aspartate metabolic process"/>
    <property type="evidence" value="ECO:0007669"/>
    <property type="project" value="TreeGrafter"/>
</dbReference>
<dbReference type="Gene3D" id="1.10.40.30">
    <property type="entry name" value="Fumarase/aspartase (C-terminal domain)"/>
    <property type="match status" value="1"/>
</dbReference>
<dbReference type="InterPro" id="IPR051546">
    <property type="entry name" value="Aspartate_Ammonia-Lyase"/>
</dbReference>
<feature type="domain" description="Fumarase C C-terminal" evidence="1">
    <location>
        <begin position="46"/>
        <end position="97"/>
    </location>
</feature>
<evidence type="ECO:0000259" key="1">
    <source>
        <dbReference type="Pfam" id="PF10415"/>
    </source>
</evidence>
<dbReference type="PANTHER" id="PTHR42696:SF2">
    <property type="entry name" value="ASPARTATE AMMONIA-LYASE"/>
    <property type="match status" value="1"/>
</dbReference>
<dbReference type="EMBL" id="DTPE01000248">
    <property type="protein sequence ID" value="HGE75726.1"/>
    <property type="molecule type" value="Genomic_DNA"/>
</dbReference>
<evidence type="ECO:0000313" key="2">
    <source>
        <dbReference type="EMBL" id="HGE75726.1"/>
    </source>
</evidence>
<dbReference type="InterPro" id="IPR008948">
    <property type="entry name" value="L-Aspartase-like"/>
</dbReference>
<dbReference type="AlphaFoldDB" id="A0A7V3RFM4"/>
<comment type="caution">
    <text evidence="2">The sequence shown here is derived from an EMBL/GenBank/DDBJ whole genome shotgun (WGS) entry which is preliminary data.</text>
</comment>
<organism evidence="2">
    <name type="scientific">Mesoaciditoga lauensis</name>
    <dbReference type="NCBI Taxonomy" id="1495039"/>
    <lineage>
        <taxon>Bacteria</taxon>
        <taxon>Thermotogati</taxon>
        <taxon>Thermotogota</taxon>
        <taxon>Thermotogae</taxon>
        <taxon>Mesoaciditogales</taxon>
        <taxon>Mesoaciditogaceae</taxon>
        <taxon>Mesoaciditoga</taxon>
    </lineage>
</organism>
<reference evidence="2" key="1">
    <citation type="journal article" date="2020" name="mSystems">
        <title>Genome- and Community-Level Interaction Insights into Carbon Utilization and Element Cycling Functions of Hydrothermarchaeota in Hydrothermal Sediment.</title>
        <authorList>
            <person name="Zhou Z."/>
            <person name="Liu Y."/>
            <person name="Xu W."/>
            <person name="Pan J."/>
            <person name="Luo Z.H."/>
            <person name="Li M."/>
        </authorList>
    </citation>
    <scope>NUCLEOTIDE SEQUENCE [LARGE SCALE GENOMIC DNA]</scope>
    <source>
        <strain evidence="2">SpSt-966</strain>
    </source>
</reference>
<accession>A0A7V3RFM4</accession>
<dbReference type="PANTHER" id="PTHR42696">
    <property type="entry name" value="ASPARTATE AMMONIA-LYASE"/>
    <property type="match status" value="1"/>
</dbReference>
<gene>
    <name evidence="2" type="ORF">ENX73_06340</name>
</gene>
<name>A0A7V3RFM4_9BACT</name>
<dbReference type="GO" id="GO:0006099">
    <property type="term" value="P:tricarboxylic acid cycle"/>
    <property type="evidence" value="ECO:0007669"/>
    <property type="project" value="InterPro"/>
</dbReference>
<dbReference type="SUPFAM" id="SSF48557">
    <property type="entry name" value="L-aspartase-like"/>
    <property type="match status" value="1"/>
</dbReference>
<dbReference type="InterPro" id="IPR018951">
    <property type="entry name" value="Fumarase_C_C"/>
</dbReference>